<reference evidence="2 3" key="2">
    <citation type="journal article" date="2013" name="Genome Biol. Evol.">
        <title>Genome sequencing of Giardia lamblia genotypes A2 and B isolates (DH and GS) and comparative analysis with the genomes of genotypes A1 and E (WB and Pig).</title>
        <authorList>
            <person name="Adam R.D."/>
            <person name="Dahlstrom E.W."/>
            <person name="Martens C.A."/>
            <person name="Bruno D.P."/>
            <person name="Barbian K.D."/>
            <person name="Ricklefs S.M."/>
            <person name="Hernandez M.M."/>
            <person name="Narla N.P."/>
            <person name="Patel R.B."/>
            <person name="Porcella S.F."/>
            <person name="Nash T.E."/>
        </authorList>
    </citation>
    <scope>NUCLEOTIDE SEQUENCE [LARGE SCALE GENOMIC DNA]</scope>
    <source>
        <strain evidence="2 3">DH</strain>
    </source>
</reference>
<evidence type="ECO:0000313" key="3">
    <source>
        <dbReference type="Proteomes" id="UP000018320"/>
    </source>
</evidence>
<proteinExistence type="predicted"/>
<comment type="caution">
    <text evidence="2">The sequence shown here is derived from an EMBL/GenBank/DDBJ whole genome shotgun (WGS) entry which is preliminary data.</text>
</comment>
<evidence type="ECO:0000259" key="1">
    <source>
        <dbReference type="Pfam" id="PF08457"/>
    </source>
</evidence>
<evidence type="ECO:0000313" key="2">
    <source>
        <dbReference type="EMBL" id="ESU34885.1"/>
    </source>
</evidence>
<organism evidence="2 3">
    <name type="scientific">Giardia intestinalis</name>
    <name type="common">Giardia lamblia</name>
    <dbReference type="NCBI Taxonomy" id="5741"/>
    <lineage>
        <taxon>Eukaryota</taxon>
        <taxon>Metamonada</taxon>
        <taxon>Diplomonadida</taxon>
        <taxon>Hexamitidae</taxon>
        <taxon>Giardiinae</taxon>
        <taxon>Giardia</taxon>
    </lineage>
</organism>
<dbReference type="Pfam" id="PF08457">
    <property type="entry name" value="Sfi1"/>
    <property type="match status" value="1"/>
</dbReference>
<dbReference type="InterPro" id="IPR013665">
    <property type="entry name" value="Sfi1_dom"/>
</dbReference>
<protein>
    <recommendedName>
        <fullName evidence="1">Sfi1 spindle body domain-containing protein</fullName>
    </recommendedName>
</protein>
<accession>V6TDI8</accession>
<feature type="domain" description="Sfi1 spindle body" evidence="1">
    <location>
        <begin position="169"/>
        <end position="279"/>
    </location>
</feature>
<dbReference type="VEuPathDB" id="GiardiaDB:DHA2_151425"/>
<dbReference type="AlphaFoldDB" id="V6TDI8"/>
<reference evidence="3" key="1">
    <citation type="submission" date="2012-02" db="EMBL/GenBank/DDBJ databases">
        <title>Genome sequencing of Giardia lamblia Genotypes A2 and B isolates (DH and GS) and comparative analysis with the genomes of Genotypes A1 and E (WB and Pig).</title>
        <authorList>
            <person name="Adam R."/>
            <person name="Dahlstrom E."/>
            <person name="Martens C."/>
            <person name="Bruno D."/>
            <person name="Barbian K."/>
            <person name="Porcella S.F."/>
            <person name="Nash T."/>
        </authorList>
    </citation>
    <scope>NUCLEOTIDE SEQUENCE</scope>
    <source>
        <strain evidence="3">DH</strain>
    </source>
</reference>
<dbReference type="EMBL" id="AHGT01000121">
    <property type="protein sequence ID" value="ESU34885.1"/>
    <property type="molecule type" value="Genomic_DNA"/>
</dbReference>
<dbReference type="Proteomes" id="UP000018320">
    <property type="component" value="Unassembled WGS sequence"/>
</dbReference>
<gene>
    <name evidence="2" type="ORF">DHA2_151425</name>
</gene>
<dbReference type="VEuPathDB" id="GiardiaDB:GL50581_2737"/>
<sequence>MNWAEFSKTAETIAALTPFTLAPQQRAVTPVAPYMELAILSGESIDTAGSGLSDVSCPPLSTAEAPIWGSLALSTYSDREPDPALRAAFQAWRAQAKMRRLILKPYRRIVRRWHRLTEESKRGEVAWSFYRQALLQKAFNSLLYRVTTCTHLTARLGFKTLRDIATIRKHERDVADEYYRARLCAKTLRGLFQSITKRCRIFLQIQRARELRLLSHTFRHMRVEASLIALAFRIYRRITLHKVVSIWRRMLRIHVIEQRVNQVILRHCFIRWRHRYRRSLALLRDMYVRQGYDEDLALTLAIASENVCLLLRAFYSWLKRTRHKLHQQMLQSVINAFQRQHLLHSALCSITERYKTILARRRAISSCLQSIDRRTLILTLRRWKGNAQSAKIARISSNMVAREHNLLVQEQAFCAWRVAWTMHRTARARYGPLASSLNRILVRYIFHELQRKYEENRCRLKRATEFHEILVKQSLHKVFSAWYVRFLEQENTVQFLSSIVHTLADRAYDVCHTRVLRPGKWFLDTPSYRLLRKAWDASWWKYKKRSAYRAVLLQADKDYNNKALARTFSTWRIETKVSILLAIWYPRILSGTFTAWRLAAEGSRAIALMESQARMKHEYSLMHRTFCYWKHIRKVLSTERQLEQTIYYRRATHILILSFRSWHAAYLQDVYLRAKEQEVAASWSRTSLAIALRSICAAYLSRLRFRANRRRNVFTETLEGITASLSSICIGRLLLDIRTEHMRMLVHISPLRVGQIVKSPVAAVVCDQGSSLRSSPERSHWEILRGHREKYRSTYEEDSVGIIPHKVQDCGARQLIDILDNKIAALGHRLAGLAHSSSSYLLVRHILDVFEGEVENQVDGRFVKQPPTDHGCDSPVAAPGVPICGSDHGFFLRTGNQYGWPRQQGSVKQVCQHAARPVVD</sequence>
<dbReference type="VEuPathDB" id="GiardiaDB:GL50803_004819"/>
<name>V6TDI8_GIAIN</name>